<name>A0ABY1P1L0_9BACT</name>
<evidence type="ECO:0000256" key="2">
    <source>
        <dbReference type="SAM" id="Phobius"/>
    </source>
</evidence>
<evidence type="ECO:0000256" key="1">
    <source>
        <dbReference type="ARBA" id="ARBA00007430"/>
    </source>
</evidence>
<dbReference type="Pfam" id="PF02719">
    <property type="entry name" value="Polysacc_synt_2"/>
    <property type="match status" value="1"/>
</dbReference>
<dbReference type="CDD" id="cd05237">
    <property type="entry name" value="UDP_invert_4-6DH_SDR_e"/>
    <property type="match status" value="1"/>
</dbReference>
<comment type="caution">
    <text evidence="4">The sequence shown here is derived from an EMBL/GenBank/DDBJ whole genome shotgun (WGS) entry which is preliminary data.</text>
</comment>
<dbReference type="PANTHER" id="PTHR43318">
    <property type="entry name" value="UDP-N-ACETYLGLUCOSAMINE 4,6-DEHYDRATASE"/>
    <property type="match status" value="1"/>
</dbReference>
<dbReference type="PANTHER" id="PTHR43318:SF1">
    <property type="entry name" value="POLYSACCHARIDE BIOSYNTHESIS PROTEIN EPSC-RELATED"/>
    <property type="match status" value="1"/>
</dbReference>
<feature type="transmembrane region" description="Helical" evidence="2">
    <location>
        <begin position="12"/>
        <end position="35"/>
    </location>
</feature>
<dbReference type="InterPro" id="IPR036291">
    <property type="entry name" value="NAD(P)-bd_dom_sf"/>
</dbReference>
<evidence type="ECO:0000313" key="5">
    <source>
        <dbReference type="Proteomes" id="UP001157915"/>
    </source>
</evidence>
<feature type="transmembrane region" description="Helical" evidence="2">
    <location>
        <begin position="47"/>
        <end position="66"/>
    </location>
</feature>
<dbReference type="RefSeq" id="WP_283413135.1">
    <property type="nucleotide sequence ID" value="NZ_FXUA01000004.1"/>
</dbReference>
<feature type="transmembrane region" description="Helical" evidence="2">
    <location>
        <begin position="111"/>
        <end position="132"/>
    </location>
</feature>
<protein>
    <submittedName>
        <fullName evidence="4">NDP-sugar epimerase, includes UDP-GlcNAc-inverting 4,6-dehydratase FlaA1 and capsular polysaccharide biosynthesis protein EpsC</fullName>
    </submittedName>
</protein>
<comment type="similarity">
    <text evidence="1">Belongs to the polysaccharide synthase family.</text>
</comment>
<proteinExistence type="inferred from homology"/>
<dbReference type="SUPFAM" id="SSF51735">
    <property type="entry name" value="NAD(P)-binding Rossmann-fold domains"/>
    <property type="match status" value="1"/>
</dbReference>
<dbReference type="Pfam" id="PF13727">
    <property type="entry name" value="CoA_binding_3"/>
    <property type="match status" value="1"/>
</dbReference>
<sequence>MSLIARLTILPRWVIAVIDALILFSSAFCAFLVRFNFNWQEIVENQFLTGCAVFMIVSVLVLRLTNSQEGIVRHTGFKDGVNLFKSLFINFSILFIPIIFSDSFISQGYLLPSSVLIIASVFSLVLLIFYRLMVKELFVYFKNEGSLKPSKNGVIFGAGEAGIIAKEAIMRDSKSLFNTIAFLDDDPKKEGKHILGKRIYKGLDNLEDLAIQFGITELIIAIRDLSVARKNEIIDECLRLKISVSIVPPVDQWINGGLTAGAIREVKIEDLLSREQIVLDNPKIQQDLQGKVIMVTGAAGSIGSELCRQICHYEPKLLILFDIAESALYDVEQEFKENYSYCPIKIVLGDIRNKKKLNEIFQLFKPQVVFHAAAYKHVPMMENYPDEAINSNILGTKILADISVLAKVDKFVFVSTDKAVNPTNVMGASKRAAEMYVQALNEFLVRNHKKSHTKFITTRFGNVLGSSGSVIPLFKKQIMNGGPITVTHPDITRYFMTIPEACQLVLEAGIMGEGGEIYVFDMGEPIKILDLAKKMIQLSGKKIDEDIKVFFSGLREGEKLYEELLNDFETVKITHHPKIKIAQVLPSSYHKIDGQIELFMELVSKKSENELVSHLKVIVPEFISNSSRFEVLDRLN</sequence>
<feature type="domain" description="Polysaccharide biosynthesis protein CapD-like" evidence="3">
    <location>
        <begin position="293"/>
        <end position="582"/>
    </location>
</feature>
<keyword evidence="5" id="KW-1185">Reference proteome</keyword>
<evidence type="ECO:0000259" key="3">
    <source>
        <dbReference type="Pfam" id="PF02719"/>
    </source>
</evidence>
<evidence type="ECO:0000313" key="4">
    <source>
        <dbReference type="EMBL" id="SMP24321.1"/>
    </source>
</evidence>
<dbReference type="Proteomes" id="UP001157915">
    <property type="component" value="Unassembled WGS sequence"/>
</dbReference>
<gene>
    <name evidence="4" type="ORF">SAMN06265367_1045</name>
</gene>
<dbReference type="InterPro" id="IPR051203">
    <property type="entry name" value="Polysaccharide_Synthase-Rel"/>
</dbReference>
<reference evidence="4 5" key="1">
    <citation type="submission" date="2017-05" db="EMBL/GenBank/DDBJ databases">
        <authorList>
            <person name="Varghese N."/>
            <person name="Submissions S."/>
        </authorList>
    </citation>
    <scope>NUCLEOTIDE SEQUENCE [LARGE SCALE GENOMIC DNA]</scope>
    <source>
        <strain evidence="4 5">DSM 15360</strain>
    </source>
</reference>
<organism evidence="4 5">
    <name type="scientific">Algoriphagus winogradskyi</name>
    <dbReference type="NCBI Taxonomy" id="237017"/>
    <lineage>
        <taxon>Bacteria</taxon>
        <taxon>Pseudomonadati</taxon>
        <taxon>Bacteroidota</taxon>
        <taxon>Cytophagia</taxon>
        <taxon>Cytophagales</taxon>
        <taxon>Cyclobacteriaceae</taxon>
        <taxon>Algoriphagus</taxon>
    </lineage>
</organism>
<feature type="transmembrane region" description="Helical" evidence="2">
    <location>
        <begin position="87"/>
        <end position="105"/>
    </location>
</feature>
<dbReference type="Gene3D" id="3.40.50.720">
    <property type="entry name" value="NAD(P)-binding Rossmann-like Domain"/>
    <property type="match status" value="2"/>
</dbReference>
<accession>A0ABY1P1L0</accession>
<keyword evidence="2" id="KW-1133">Transmembrane helix</keyword>
<keyword evidence="2" id="KW-0472">Membrane</keyword>
<dbReference type="EMBL" id="FXUA01000004">
    <property type="protein sequence ID" value="SMP24321.1"/>
    <property type="molecule type" value="Genomic_DNA"/>
</dbReference>
<dbReference type="InterPro" id="IPR029063">
    <property type="entry name" value="SAM-dependent_MTases_sf"/>
</dbReference>
<keyword evidence="2" id="KW-0812">Transmembrane</keyword>
<dbReference type="InterPro" id="IPR003869">
    <property type="entry name" value="Polysac_CapD-like"/>
</dbReference>
<dbReference type="SUPFAM" id="SSF53335">
    <property type="entry name" value="S-adenosyl-L-methionine-dependent methyltransferases"/>
    <property type="match status" value="1"/>
</dbReference>